<dbReference type="GeneID" id="72437173"/>
<proteinExistence type="predicted"/>
<dbReference type="RefSeq" id="WP_156026898.1">
    <property type="nucleotide sequence ID" value="NZ_CANMAK010000006.1"/>
</dbReference>
<name>A0A2T6CBE9_9RHOB</name>
<comment type="caution">
    <text evidence="2">The sequence shown here is derived from an EMBL/GenBank/DDBJ whole genome shotgun (WGS) entry which is preliminary data.</text>
</comment>
<dbReference type="EMBL" id="QBKU01000010">
    <property type="protein sequence ID" value="PTX72837.1"/>
    <property type="molecule type" value="Genomic_DNA"/>
</dbReference>
<keyword evidence="1" id="KW-0812">Transmembrane</keyword>
<accession>A0A2T6CBE9</accession>
<feature type="transmembrane region" description="Helical" evidence="1">
    <location>
        <begin position="15"/>
        <end position="33"/>
    </location>
</feature>
<evidence type="ECO:0000313" key="2">
    <source>
        <dbReference type="EMBL" id="PTX72837.1"/>
    </source>
</evidence>
<protein>
    <submittedName>
        <fullName evidence="2">Uncharacterized protein</fullName>
    </submittedName>
</protein>
<sequence length="51" mass="4815">MAGETIHNGGTKRGVIIALVVLGVFVAGIAMLGNGSAPSGTSSGTAASDSN</sequence>
<keyword evidence="1" id="KW-0472">Membrane</keyword>
<dbReference type="Proteomes" id="UP000244092">
    <property type="component" value="Unassembled WGS sequence"/>
</dbReference>
<evidence type="ECO:0000313" key="3">
    <source>
        <dbReference type="Proteomes" id="UP000244092"/>
    </source>
</evidence>
<reference evidence="2 3" key="1">
    <citation type="submission" date="2018-04" db="EMBL/GenBank/DDBJ databases">
        <title>Genomic Encyclopedia of Archaeal and Bacterial Type Strains, Phase II (KMG-II): from individual species to whole genera.</title>
        <authorList>
            <person name="Goeker M."/>
        </authorList>
    </citation>
    <scope>NUCLEOTIDE SEQUENCE [LARGE SCALE GENOMIC DNA]</scope>
    <source>
        <strain evidence="2 3">DSM 12244</strain>
    </source>
</reference>
<keyword evidence="1" id="KW-1133">Transmembrane helix</keyword>
<evidence type="ECO:0000256" key="1">
    <source>
        <dbReference type="SAM" id="Phobius"/>
    </source>
</evidence>
<gene>
    <name evidence="2" type="ORF">C8N31_11097</name>
</gene>
<dbReference type="AlphaFoldDB" id="A0A2T6CBE9"/>
<organism evidence="2 3">
    <name type="scientific">Sulfitobacter mediterraneus</name>
    <dbReference type="NCBI Taxonomy" id="83219"/>
    <lineage>
        <taxon>Bacteria</taxon>
        <taxon>Pseudomonadati</taxon>
        <taxon>Pseudomonadota</taxon>
        <taxon>Alphaproteobacteria</taxon>
        <taxon>Rhodobacterales</taxon>
        <taxon>Roseobacteraceae</taxon>
        <taxon>Sulfitobacter</taxon>
    </lineage>
</organism>